<evidence type="ECO:0008006" key="5">
    <source>
        <dbReference type="Google" id="ProtNLM"/>
    </source>
</evidence>
<feature type="compositionally biased region" description="Low complexity" evidence="2">
    <location>
        <begin position="202"/>
        <end position="216"/>
    </location>
</feature>
<dbReference type="AlphaFoldDB" id="A0A1X7TND2"/>
<dbReference type="EnsemblMetazoa" id="XM_020003173.1">
    <property type="protein sequence ID" value="XP_019858732.1"/>
    <property type="gene ID" value="LOC109586962"/>
</dbReference>
<gene>
    <name evidence="3" type="primary">109586962</name>
</gene>
<dbReference type="InParanoid" id="A0A1X7TND2"/>
<dbReference type="Proteomes" id="UP000007879">
    <property type="component" value="Unassembled WGS sequence"/>
</dbReference>
<evidence type="ECO:0000313" key="3">
    <source>
        <dbReference type="EnsemblMetazoa" id="Aqu2.1.16179_001"/>
    </source>
</evidence>
<proteinExistence type="predicted"/>
<reference evidence="3" key="2">
    <citation type="submission" date="2017-05" db="UniProtKB">
        <authorList>
            <consortium name="EnsemblMetazoa"/>
        </authorList>
    </citation>
    <scope>IDENTIFICATION</scope>
</reference>
<dbReference type="EnsemblMetazoa" id="Aqu2.1.16179_001">
    <property type="protein sequence ID" value="Aqu2.1.16179_001"/>
    <property type="gene ID" value="Aqu2.1.16179"/>
</dbReference>
<keyword evidence="1" id="KW-0175">Coiled coil</keyword>
<evidence type="ECO:0000256" key="2">
    <source>
        <dbReference type="SAM" id="MobiDB-lite"/>
    </source>
</evidence>
<sequence>MIHVKYRIAFFMIYCAAIVGDIKYSLTNLPTKDSSLVYLVPWTGWIDDKALTNTFNDLGIGANMGFYTAVAYKTEFKDKAQSIRNDIISLQVATILTFQKFEEKSNEALKKLHVAFEHISDDREGEAHIILLDEVGSLANDLAKEARDIELQASTGRDKVSSLLKEIYSSRGELKNKKNEIEKQEQRLQAQKARTETDLRNAQAAAAESQRQADQARYNADHEKRKKEEKCEGWKFLICTLARAINWNLVEEYEIKERFHRREAEHHLARAREQQQKAARAFSQLQQLANKLNEAREKIKSNENIAQGLQDIICNYNGLTVTLQTFSTAWEDVSNNCADLKKRVTDKAAVAAPSFQKQAITLYAQWLSLGISSKSVLNEIKPIKVIEETITPKDAQNKIKKD</sequence>
<reference evidence="4" key="1">
    <citation type="journal article" date="2010" name="Nature">
        <title>The Amphimedon queenslandica genome and the evolution of animal complexity.</title>
        <authorList>
            <person name="Srivastava M."/>
            <person name="Simakov O."/>
            <person name="Chapman J."/>
            <person name="Fahey B."/>
            <person name="Gauthier M.E."/>
            <person name="Mitros T."/>
            <person name="Richards G.S."/>
            <person name="Conaco C."/>
            <person name="Dacre M."/>
            <person name="Hellsten U."/>
            <person name="Larroux C."/>
            <person name="Putnam N.H."/>
            <person name="Stanke M."/>
            <person name="Adamska M."/>
            <person name="Darling A."/>
            <person name="Degnan S.M."/>
            <person name="Oakley T.H."/>
            <person name="Plachetzki D.C."/>
            <person name="Zhai Y."/>
            <person name="Adamski M."/>
            <person name="Calcino A."/>
            <person name="Cummins S.F."/>
            <person name="Goodstein D.M."/>
            <person name="Harris C."/>
            <person name="Jackson D.J."/>
            <person name="Leys S.P."/>
            <person name="Shu S."/>
            <person name="Woodcroft B.J."/>
            <person name="Vervoort M."/>
            <person name="Kosik K.S."/>
            <person name="Manning G."/>
            <person name="Degnan B.M."/>
            <person name="Rokhsar D.S."/>
        </authorList>
    </citation>
    <scope>NUCLEOTIDE SEQUENCE [LARGE SCALE GENOMIC DNA]</scope>
</reference>
<evidence type="ECO:0000313" key="4">
    <source>
        <dbReference type="Proteomes" id="UP000007879"/>
    </source>
</evidence>
<accession>A0A1X7TND2</accession>
<dbReference type="KEGG" id="aqu:109586962"/>
<keyword evidence="4" id="KW-1185">Reference proteome</keyword>
<protein>
    <recommendedName>
        <fullName evidence="5">Dynein heavy chain coiled coil stalk domain-containing protein</fullName>
    </recommendedName>
</protein>
<feature type="region of interest" description="Disordered" evidence="2">
    <location>
        <begin position="178"/>
        <end position="224"/>
    </location>
</feature>
<feature type="coiled-coil region" evidence="1">
    <location>
        <begin position="261"/>
        <end position="312"/>
    </location>
</feature>
<organism evidence="3">
    <name type="scientific">Amphimedon queenslandica</name>
    <name type="common">Sponge</name>
    <dbReference type="NCBI Taxonomy" id="400682"/>
    <lineage>
        <taxon>Eukaryota</taxon>
        <taxon>Metazoa</taxon>
        <taxon>Porifera</taxon>
        <taxon>Demospongiae</taxon>
        <taxon>Heteroscleromorpha</taxon>
        <taxon>Haplosclerida</taxon>
        <taxon>Niphatidae</taxon>
        <taxon>Amphimedon</taxon>
    </lineage>
</organism>
<evidence type="ECO:0000256" key="1">
    <source>
        <dbReference type="SAM" id="Coils"/>
    </source>
</evidence>
<name>A0A1X7TND2_AMPQE</name>